<name>A0A328TS02_9GAMM</name>
<evidence type="ECO:0000313" key="2">
    <source>
        <dbReference type="Proteomes" id="UP000244334"/>
    </source>
</evidence>
<dbReference type="OrthoDB" id="6617620at2"/>
<dbReference type="Proteomes" id="UP000244334">
    <property type="component" value="Unassembled WGS sequence"/>
</dbReference>
<dbReference type="RefSeq" id="WP_083264730.1">
    <property type="nucleotide sequence ID" value="NZ_LJAM02000004.1"/>
</dbReference>
<organism evidence="1 2">
    <name type="scientific">Candidatus Erwinia dacicola</name>
    <dbReference type="NCBI Taxonomy" id="252393"/>
    <lineage>
        <taxon>Bacteria</taxon>
        <taxon>Pseudomonadati</taxon>
        <taxon>Pseudomonadota</taxon>
        <taxon>Gammaproteobacteria</taxon>
        <taxon>Enterobacterales</taxon>
        <taxon>Erwiniaceae</taxon>
        <taxon>Erwinia</taxon>
    </lineage>
</organism>
<sequence>MNTQNIKTAASESSERWGEGQEIRGVSPALAERLKYLKIWREERMLACEREELLFGTLINMADDVCRTVTNWSVPRPVMPLSSVQAWAEARKIALSLYGELGQAAWSYAVDYLKTELSAGYAMFKADIA</sequence>
<reference evidence="1" key="1">
    <citation type="submission" date="2018-04" db="EMBL/GenBank/DDBJ databases">
        <title>Genomes of the Obligate Erwinia dacicola and Facultative Enterobacter sp. OLF Endosymbionts of the Olive Fruit fly, Bactrocera oleae.</title>
        <authorList>
            <person name="Estes A.M."/>
            <person name="Hearn D.J."/>
            <person name="Agarwal S."/>
            <person name="Pierson E.A."/>
            <person name="Dunning-Hotopp J.C."/>
        </authorList>
    </citation>
    <scope>NUCLEOTIDE SEQUENCE [LARGE SCALE GENOMIC DNA]</scope>
    <source>
        <strain evidence="1">Oroville</strain>
    </source>
</reference>
<protein>
    <submittedName>
        <fullName evidence="1">Uncharacterized protein</fullName>
    </submittedName>
</protein>
<proteinExistence type="predicted"/>
<comment type="caution">
    <text evidence="1">The sequence shown here is derived from an EMBL/GenBank/DDBJ whole genome shotgun (WGS) entry which is preliminary data.</text>
</comment>
<accession>A0A328TS02</accession>
<dbReference type="EMBL" id="LJAM02000004">
    <property type="protein sequence ID" value="RAP73090.1"/>
    <property type="molecule type" value="Genomic_DNA"/>
</dbReference>
<keyword evidence="2" id="KW-1185">Reference proteome</keyword>
<evidence type="ECO:0000313" key="1">
    <source>
        <dbReference type="EMBL" id="RAP73090.1"/>
    </source>
</evidence>
<dbReference type="AlphaFoldDB" id="A0A328TS02"/>
<gene>
    <name evidence="1" type="ORF">ACZ87_00077</name>
</gene>